<dbReference type="EMBL" id="JACHJP010000001">
    <property type="protein sequence ID" value="MBB4913467.1"/>
    <property type="molecule type" value="Genomic_DNA"/>
</dbReference>
<dbReference type="RefSeq" id="WP_184712244.1">
    <property type="nucleotide sequence ID" value="NZ_JACHJP010000001.1"/>
</dbReference>
<keyword evidence="1" id="KW-0732">Signal</keyword>
<reference evidence="2 3" key="1">
    <citation type="submission" date="2020-08" db="EMBL/GenBank/DDBJ databases">
        <title>Genomic Encyclopedia of Type Strains, Phase III (KMG-III): the genomes of soil and plant-associated and newly described type strains.</title>
        <authorList>
            <person name="Whitman W."/>
        </authorList>
    </citation>
    <scope>NUCLEOTIDE SEQUENCE [LARGE SCALE GENOMIC DNA]</scope>
    <source>
        <strain evidence="2 3">CECT 8840</strain>
    </source>
</reference>
<evidence type="ECO:0000313" key="3">
    <source>
        <dbReference type="Proteomes" id="UP000552644"/>
    </source>
</evidence>
<evidence type="ECO:0000313" key="2">
    <source>
        <dbReference type="EMBL" id="MBB4913467.1"/>
    </source>
</evidence>
<protein>
    <submittedName>
        <fullName evidence="2">Type 1 fimbria pilin</fullName>
    </submittedName>
</protein>
<comment type="caution">
    <text evidence="2">The sequence shown here is derived from an EMBL/GenBank/DDBJ whole genome shotgun (WGS) entry which is preliminary data.</text>
</comment>
<dbReference type="AlphaFoldDB" id="A0A7W7VKA1"/>
<feature type="chain" id="PRO_5030854505" evidence="1">
    <location>
        <begin position="25"/>
        <end position="97"/>
    </location>
</feature>
<organism evidence="2 3">
    <name type="scientific">Streptosporangium saharense</name>
    <dbReference type="NCBI Taxonomy" id="1706840"/>
    <lineage>
        <taxon>Bacteria</taxon>
        <taxon>Bacillati</taxon>
        <taxon>Actinomycetota</taxon>
        <taxon>Actinomycetes</taxon>
        <taxon>Streptosporangiales</taxon>
        <taxon>Streptosporangiaceae</taxon>
        <taxon>Streptosporangium</taxon>
    </lineage>
</organism>
<dbReference type="Proteomes" id="UP000552644">
    <property type="component" value="Unassembled WGS sequence"/>
</dbReference>
<name>A0A7W7VKA1_9ACTN</name>
<accession>A0A7W7VKA1</accession>
<feature type="signal peptide" evidence="1">
    <location>
        <begin position="1"/>
        <end position="24"/>
    </location>
</feature>
<sequence length="97" mass="10163">MRRLPTALAVTGLLFLGGAPAASADPVDDGHLRLDGRRVVAPSGCYNSHIRPLIVQNRTSRVLYVYGSPNCEGEVISTVVAGNTAVEKSGVSVFVTP</sequence>
<gene>
    <name evidence="2" type="ORF">FHS44_000539</name>
</gene>
<evidence type="ECO:0000256" key="1">
    <source>
        <dbReference type="SAM" id="SignalP"/>
    </source>
</evidence>
<keyword evidence="3" id="KW-1185">Reference proteome</keyword>
<proteinExistence type="predicted"/>